<dbReference type="Gene3D" id="3.30.160.390">
    <property type="entry name" value="Integrase, DNA-binding domain"/>
    <property type="match status" value="1"/>
</dbReference>
<feature type="domain" description="Tyr recombinase" evidence="5">
    <location>
        <begin position="203"/>
        <end position="385"/>
    </location>
</feature>
<evidence type="ECO:0000259" key="5">
    <source>
        <dbReference type="PROSITE" id="PS51898"/>
    </source>
</evidence>
<dbReference type="GO" id="GO:0006310">
    <property type="term" value="P:DNA recombination"/>
    <property type="evidence" value="ECO:0007669"/>
    <property type="project" value="UniProtKB-KW"/>
</dbReference>
<dbReference type="PROSITE" id="PS51898">
    <property type="entry name" value="TYR_RECOMBINASE"/>
    <property type="match status" value="1"/>
</dbReference>
<comment type="caution">
    <text evidence="7">The sequence shown here is derived from an EMBL/GenBank/DDBJ whole genome shotgun (WGS) entry which is preliminary data.</text>
</comment>
<dbReference type="Pfam" id="PF00589">
    <property type="entry name" value="Phage_integrase"/>
    <property type="match status" value="1"/>
</dbReference>
<dbReference type="CDD" id="cd00801">
    <property type="entry name" value="INT_P4_C"/>
    <property type="match status" value="1"/>
</dbReference>
<dbReference type="OrthoDB" id="7388552at2"/>
<dbReference type="EMBL" id="WTYE01000001">
    <property type="protein sequence ID" value="MXP33412.1"/>
    <property type="molecule type" value="Genomic_DNA"/>
</dbReference>
<dbReference type="Pfam" id="PF22022">
    <property type="entry name" value="Phage_int_M"/>
    <property type="match status" value="1"/>
</dbReference>
<dbReference type="InterPro" id="IPR002104">
    <property type="entry name" value="Integrase_catalytic"/>
</dbReference>
<reference evidence="7 8" key="1">
    <citation type="submission" date="2019-12" db="EMBL/GenBank/DDBJ databases">
        <title>Genomic-based taxomic classification of the family Erythrobacteraceae.</title>
        <authorList>
            <person name="Xu L."/>
        </authorList>
    </citation>
    <scope>NUCLEOTIDE SEQUENCE [LARGE SCALE GENOMIC DNA]</scope>
    <source>
        <strain evidence="7 8">JCM 16677</strain>
    </source>
</reference>
<dbReference type="EMBL" id="WTYE01000001">
    <property type="protein sequence ID" value="MXP30652.1"/>
    <property type="molecule type" value="Genomic_DNA"/>
</dbReference>
<dbReference type="AlphaFoldDB" id="A0A845ARB0"/>
<evidence type="ECO:0000313" key="6">
    <source>
        <dbReference type="EMBL" id="MXP30652.1"/>
    </source>
</evidence>
<keyword evidence="8" id="KW-1185">Reference proteome</keyword>
<gene>
    <name evidence="6" type="ORF">GRI94_02310</name>
    <name evidence="7" type="ORF">GRI94_16400</name>
</gene>
<evidence type="ECO:0000313" key="7">
    <source>
        <dbReference type="EMBL" id="MXP33412.1"/>
    </source>
</evidence>
<comment type="similarity">
    <text evidence="1">Belongs to the 'phage' integrase family.</text>
</comment>
<keyword evidence="4" id="KW-0233">DNA recombination</keyword>
<accession>A0A845ARB0</accession>
<dbReference type="InterPro" id="IPR010998">
    <property type="entry name" value="Integrase_recombinase_N"/>
</dbReference>
<dbReference type="InterPro" id="IPR011010">
    <property type="entry name" value="DNA_brk_join_enz"/>
</dbReference>
<proteinExistence type="inferred from homology"/>
<dbReference type="PANTHER" id="PTHR30629">
    <property type="entry name" value="PROPHAGE INTEGRASE"/>
    <property type="match status" value="1"/>
</dbReference>
<dbReference type="InterPro" id="IPR053876">
    <property type="entry name" value="Phage_int_M"/>
</dbReference>
<dbReference type="InterPro" id="IPR050808">
    <property type="entry name" value="Phage_Integrase"/>
</dbReference>
<dbReference type="Pfam" id="PF13356">
    <property type="entry name" value="Arm-DNA-bind_3"/>
    <property type="match status" value="1"/>
</dbReference>
<evidence type="ECO:0000256" key="1">
    <source>
        <dbReference type="ARBA" id="ARBA00008857"/>
    </source>
</evidence>
<keyword evidence="3 7" id="KW-0238">DNA-binding</keyword>
<dbReference type="InterPro" id="IPR038488">
    <property type="entry name" value="Integrase_DNA-bd_sf"/>
</dbReference>
<evidence type="ECO:0000256" key="3">
    <source>
        <dbReference type="ARBA" id="ARBA00023125"/>
    </source>
</evidence>
<dbReference type="PANTHER" id="PTHR30629:SF2">
    <property type="entry name" value="PROPHAGE INTEGRASE INTS-RELATED"/>
    <property type="match status" value="1"/>
</dbReference>
<sequence>MKAFTDLALRALKPKKKPYKKADERGLYIEVMPNGSKLWRVKYRLHGVEKRQSMGRYPDVSLAEARKRRDEVKALVSAGKDPAIERRQAKLVAALAAETTFISVAREFIENKMVGEGRAQSTVEKNLWYLDQLKPLQPLPVGQIRPADVLAALKPIQAHGKHETARRCRAFASRVFRYAVATLRCENDPAAVLRGALRNPKPKHHAALEKPEQVADLLRGIDEYEGHLITRIAMQILPHVMARPGELRLARWDEFNFEKAEWCIPAERMKMRKPHKVPLSRQVIAYLEELAPLTKTGPAGFVFPAFHTTRKPMSENTINQALRRMGYSKDEMTAHGWRSTASSLINESGKWNPDAIERSLAHTDRNAVRHVYNRSSFWHERVEMHQWWSDYLDQLRSGGEVVPYGSLTDAEPGKVVSLASRRQRYKG</sequence>
<dbReference type="InterPro" id="IPR025166">
    <property type="entry name" value="Integrase_DNA_bind_dom"/>
</dbReference>
<keyword evidence="2" id="KW-0229">DNA integration</keyword>
<dbReference type="Gene3D" id="1.10.443.10">
    <property type="entry name" value="Intergrase catalytic core"/>
    <property type="match status" value="1"/>
</dbReference>
<name>A0A845ARB0_9SPHN</name>
<protein>
    <submittedName>
        <fullName evidence="7">Integrase arm-type DNA-binding domain-containing protein</fullName>
    </submittedName>
</protein>
<dbReference type="Proteomes" id="UP000446786">
    <property type="component" value="Unassembled WGS sequence"/>
</dbReference>
<evidence type="ECO:0000313" key="8">
    <source>
        <dbReference type="Proteomes" id="UP000446786"/>
    </source>
</evidence>
<dbReference type="Gene3D" id="1.10.150.130">
    <property type="match status" value="1"/>
</dbReference>
<evidence type="ECO:0000256" key="4">
    <source>
        <dbReference type="ARBA" id="ARBA00023172"/>
    </source>
</evidence>
<dbReference type="SUPFAM" id="SSF56349">
    <property type="entry name" value="DNA breaking-rejoining enzymes"/>
    <property type="match status" value="1"/>
</dbReference>
<dbReference type="InterPro" id="IPR013762">
    <property type="entry name" value="Integrase-like_cat_sf"/>
</dbReference>
<dbReference type="GO" id="GO:0015074">
    <property type="term" value="P:DNA integration"/>
    <property type="evidence" value="ECO:0007669"/>
    <property type="project" value="UniProtKB-KW"/>
</dbReference>
<evidence type="ECO:0000256" key="2">
    <source>
        <dbReference type="ARBA" id="ARBA00022908"/>
    </source>
</evidence>
<dbReference type="GO" id="GO:0003677">
    <property type="term" value="F:DNA binding"/>
    <property type="evidence" value="ECO:0007669"/>
    <property type="project" value="UniProtKB-KW"/>
</dbReference>
<dbReference type="RefSeq" id="WP_160780295.1">
    <property type="nucleotide sequence ID" value="NZ_BAAAZF010000001.1"/>
</dbReference>
<organism evidence="7 8">
    <name type="scientific">Parerythrobacter jejuensis</name>
    <dbReference type="NCBI Taxonomy" id="795812"/>
    <lineage>
        <taxon>Bacteria</taxon>
        <taxon>Pseudomonadati</taxon>
        <taxon>Pseudomonadota</taxon>
        <taxon>Alphaproteobacteria</taxon>
        <taxon>Sphingomonadales</taxon>
        <taxon>Erythrobacteraceae</taxon>
        <taxon>Parerythrobacter</taxon>
    </lineage>
</organism>